<dbReference type="InterPro" id="IPR005467">
    <property type="entry name" value="His_kinase_dom"/>
</dbReference>
<evidence type="ECO:0000256" key="4">
    <source>
        <dbReference type="ARBA" id="ARBA00022679"/>
    </source>
</evidence>
<dbReference type="FunFam" id="3.30.450.20:FF:000099">
    <property type="entry name" value="Sensory box sensor histidine kinase"/>
    <property type="match status" value="1"/>
</dbReference>
<dbReference type="AlphaFoldDB" id="A0A7W8ZMR6"/>
<dbReference type="InterPro" id="IPR050351">
    <property type="entry name" value="BphY/WalK/GraS-like"/>
</dbReference>
<name>A0A7W8ZMR6_9SPHI</name>
<dbReference type="InterPro" id="IPR013656">
    <property type="entry name" value="PAS_4"/>
</dbReference>
<dbReference type="NCBIfam" id="TIGR00229">
    <property type="entry name" value="sensory_box"/>
    <property type="match status" value="1"/>
</dbReference>
<dbReference type="EMBL" id="JACHCE010000004">
    <property type="protein sequence ID" value="MBB5636851.1"/>
    <property type="molecule type" value="Genomic_DNA"/>
</dbReference>
<dbReference type="Pfam" id="PF02518">
    <property type="entry name" value="HATPase_c"/>
    <property type="match status" value="1"/>
</dbReference>
<evidence type="ECO:0000259" key="9">
    <source>
        <dbReference type="PROSITE" id="PS50112"/>
    </source>
</evidence>
<dbReference type="SMART" id="SM00086">
    <property type="entry name" value="PAC"/>
    <property type="match status" value="2"/>
</dbReference>
<dbReference type="GO" id="GO:0005886">
    <property type="term" value="C:plasma membrane"/>
    <property type="evidence" value="ECO:0007669"/>
    <property type="project" value="TreeGrafter"/>
</dbReference>
<evidence type="ECO:0000256" key="7">
    <source>
        <dbReference type="ARBA" id="ARBA00023136"/>
    </source>
</evidence>
<dbReference type="FunFam" id="3.30.565.10:FF:000006">
    <property type="entry name" value="Sensor histidine kinase WalK"/>
    <property type="match status" value="1"/>
</dbReference>
<proteinExistence type="predicted"/>
<evidence type="ECO:0000256" key="3">
    <source>
        <dbReference type="ARBA" id="ARBA00022553"/>
    </source>
</evidence>
<organism evidence="11 12">
    <name type="scientific">Pedobacter cryoconitis</name>
    <dbReference type="NCBI Taxonomy" id="188932"/>
    <lineage>
        <taxon>Bacteria</taxon>
        <taxon>Pseudomonadati</taxon>
        <taxon>Bacteroidota</taxon>
        <taxon>Sphingobacteriia</taxon>
        <taxon>Sphingobacteriales</taxon>
        <taxon>Sphingobacteriaceae</taxon>
        <taxon>Pedobacter</taxon>
    </lineage>
</organism>
<dbReference type="InterPro" id="IPR036890">
    <property type="entry name" value="HATPase_C_sf"/>
</dbReference>
<dbReference type="Gene3D" id="1.10.287.130">
    <property type="match status" value="1"/>
</dbReference>
<keyword evidence="3" id="KW-0597">Phosphoprotein</keyword>
<dbReference type="InterPro" id="IPR003594">
    <property type="entry name" value="HATPase_dom"/>
</dbReference>
<reference evidence="11 12" key="1">
    <citation type="submission" date="2020-08" db="EMBL/GenBank/DDBJ databases">
        <title>Genomic Encyclopedia of Type Strains, Phase IV (KMG-V): Genome sequencing to study the core and pangenomes of soil and plant-associated prokaryotes.</title>
        <authorList>
            <person name="Whitman W."/>
        </authorList>
    </citation>
    <scope>NUCLEOTIDE SEQUENCE [LARGE SCALE GENOMIC DNA]</scope>
    <source>
        <strain evidence="11 12">S3M1</strain>
    </source>
</reference>
<comment type="caution">
    <text evidence="11">The sequence shown here is derived from an EMBL/GenBank/DDBJ whole genome shotgun (WGS) entry which is preliminary data.</text>
</comment>
<dbReference type="SUPFAM" id="SSF55874">
    <property type="entry name" value="ATPase domain of HSP90 chaperone/DNA topoisomerase II/histidine kinase"/>
    <property type="match status" value="1"/>
</dbReference>
<keyword evidence="6" id="KW-0902">Two-component regulatory system</keyword>
<dbReference type="GO" id="GO:0004721">
    <property type="term" value="F:phosphoprotein phosphatase activity"/>
    <property type="evidence" value="ECO:0007669"/>
    <property type="project" value="TreeGrafter"/>
</dbReference>
<evidence type="ECO:0000313" key="12">
    <source>
        <dbReference type="Proteomes" id="UP000537204"/>
    </source>
</evidence>
<evidence type="ECO:0000256" key="1">
    <source>
        <dbReference type="ARBA" id="ARBA00000085"/>
    </source>
</evidence>
<dbReference type="SMART" id="SM00091">
    <property type="entry name" value="PAS"/>
    <property type="match status" value="2"/>
</dbReference>
<evidence type="ECO:0000256" key="5">
    <source>
        <dbReference type="ARBA" id="ARBA00022777"/>
    </source>
</evidence>
<dbReference type="SMART" id="SM00388">
    <property type="entry name" value="HisKA"/>
    <property type="match status" value="1"/>
</dbReference>
<dbReference type="InterPro" id="IPR000014">
    <property type="entry name" value="PAS"/>
</dbReference>
<dbReference type="SUPFAM" id="SSF55785">
    <property type="entry name" value="PYP-like sensor domain (PAS domain)"/>
    <property type="match status" value="2"/>
</dbReference>
<comment type="catalytic activity">
    <reaction evidence="1">
        <text>ATP + protein L-histidine = ADP + protein N-phospho-L-histidine.</text>
        <dbReference type="EC" id="2.7.13.3"/>
    </reaction>
</comment>
<evidence type="ECO:0000256" key="6">
    <source>
        <dbReference type="ARBA" id="ARBA00023012"/>
    </source>
</evidence>
<dbReference type="InterPro" id="IPR003661">
    <property type="entry name" value="HisK_dim/P_dom"/>
</dbReference>
<dbReference type="PROSITE" id="PS50109">
    <property type="entry name" value="HIS_KIN"/>
    <property type="match status" value="1"/>
</dbReference>
<dbReference type="InterPro" id="IPR013655">
    <property type="entry name" value="PAS_fold_3"/>
</dbReference>
<dbReference type="Pfam" id="PF00512">
    <property type="entry name" value="HisKA"/>
    <property type="match status" value="1"/>
</dbReference>
<evidence type="ECO:0000256" key="2">
    <source>
        <dbReference type="ARBA" id="ARBA00012438"/>
    </source>
</evidence>
<dbReference type="PRINTS" id="PR00344">
    <property type="entry name" value="BCTRLSENSOR"/>
</dbReference>
<accession>A0A7W8ZMR6</accession>
<evidence type="ECO:0000313" key="11">
    <source>
        <dbReference type="EMBL" id="MBB5636851.1"/>
    </source>
</evidence>
<dbReference type="InterPro" id="IPR035965">
    <property type="entry name" value="PAS-like_dom_sf"/>
</dbReference>
<dbReference type="Gene3D" id="3.30.565.10">
    <property type="entry name" value="Histidine kinase-like ATPase, C-terminal domain"/>
    <property type="match status" value="1"/>
</dbReference>
<keyword evidence="7" id="KW-0472">Membrane</keyword>
<dbReference type="PROSITE" id="PS50113">
    <property type="entry name" value="PAC"/>
    <property type="match status" value="1"/>
</dbReference>
<dbReference type="CDD" id="cd00130">
    <property type="entry name" value="PAS"/>
    <property type="match status" value="1"/>
</dbReference>
<feature type="domain" description="PAS" evidence="9">
    <location>
        <begin position="312"/>
        <end position="382"/>
    </location>
</feature>
<dbReference type="SMART" id="SM00387">
    <property type="entry name" value="HATPase_c"/>
    <property type="match status" value="1"/>
</dbReference>
<evidence type="ECO:0000259" key="8">
    <source>
        <dbReference type="PROSITE" id="PS50109"/>
    </source>
</evidence>
<gene>
    <name evidence="11" type="ORF">HDE68_002764</name>
</gene>
<dbReference type="Proteomes" id="UP000537204">
    <property type="component" value="Unassembled WGS sequence"/>
</dbReference>
<dbReference type="Pfam" id="PF08448">
    <property type="entry name" value="PAS_4"/>
    <property type="match status" value="1"/>
</dbReference>
<dbReference type="InterPro" id="IPR001610">
    <property type="entry name" value="PAC"/>
</dbReference>
<dbReference type="PANTHER" id="PTHR45453">
    <property type="entry name" value="PHOSPHATE REGULON SENSOR PROTEIN PHOR"/>
    <property type="match status" value="1"/>
</dbReference>
<dbReference type="PROSITE" id="PS50112">
    <property type="entry name" value="PAS"/>
    <property type="match status" value="1"/>
</dbReference>
<dbReference type="GO" id="GO:0016036">
    <property type="term" value="P:cellular response to phosphate starvation"/>
    <property type="evidence" value="ECO:0007669"/>
    <property type="project" value="TreeGrafter"/>
</dbReference>
<dbReference type="CDD" id="cd00082">
    <property type="entry name" value="HisKA"/>
    <property type="match status" value="1"/>
</dbReference>
<dbReference type="Pfam" id="PF08447">
    <property type="entry name" value="PAS_3"/>
    <property type="match status" value="1"/>
</dbReference>
<keyword evidence="5" id="KW-0418">Kinase</keyword>
<dbReference type="InterPro" id="IPR036097">
    <property type="entry name" value="HisK_dim/P_sf"/>
</dbReference>
<feature type="domain" description="Histidine kinase" evidence="8">
    <location>
        <begin position="441"/>
        <end position="655"/>
    </location>
</feature>
<dbReference type="Gene3D" id="3.30.450.20">
    <property type="entry name" value="PAS domain"/>
    <property type="match status" value="3"/>
</dbReference>
<keyword evidence="4" id="KW-0808">Transferase</keyword>
<dbReference type="InterPro" id="IPR004358">
    <property type="entry name" value="Sig_transdc_His_kin-like_C"/>
</dbReference>
<dbReference type="GO" id="GO:0000155">
    <property type="term" value="F:phosphorelay sensor kinase activity"/>
    <property type="evidence" value="ECO:0007669"/>
    <property type="project" value="InterPro"/>
</dbReference>
<feature type="domain" description="PAC" evidence="10">
    <location>
        <begin position="385"/>
        <end position="437"/>
    </location>
</feature>
<dbReference type="CDD" id="cd00075">
    <property type="entry name" value="HATPase"/>
    <property type="match status" value="1"/>
</dbReference>
<protein>
    <recommendedName>
        <fullName evidence="2">histidine kinase</fullName>
        <ecNumber evidence="2">2.7.13.3</ecNumber>
    </recommendedName>
</protein>
<evidence type="ECO:0000259" key="10">
    <source>
        <dbReference type="PROSITE" id="PS50113"/>
    </source>
</evidence>
<sequence>MSLQERQQASYPLYLEGGGEMGMLTRSFNWSETVLGTPDKWSPNLLTTLSIILHSKFPMFLWWGPDLIQFYNDAYKPSLGKDGKHPKALGQKGAECWPEIWPVIKPLIDQVMNGGEATWQEDQLIPIYRNNNLEDVYWTFCYSRVIDVNGEIGGILVTCTETTNKIKRTQEIEQTLIKLAESESRSNKLITQAPVAVGVLKTKDLIIETANSKILQFWGKSANIIGLPLALALPELEGQPFLQILDDVYTTGTPYSSYEIPARIEYNGIFKICYFDFLYQPILNQSGETESILVVATDLTEQVEARKIIEENFLQFRQLADSIAQMVWVTDESGTHEYLNKRWYDFTGSNFDHTKNEGWDDLVHPDDVARAAEKWIHSLNTGDPFEIEYRLKKHTGEYVWVLGRAAPFYNAEGKIAKWFGTCTDIHDQKLLQEQKDDFISIASHELKTPITTLKVSLQLMQRMIDNQSPQMMSNLIERANKSMDKVGVLIEDLLNTSKYNHGQLHLKKTVFEMADVIDECCSHIDYEGKHTIKITGDTNLKVYADAGRISQIVTNFINNAIKYAPKSKEIIVRVYKENDQVKLTVQDKGPGIASEKIPHIFDRYYRVDSSGSQYSGLGLGLYICSEIIKKHGGTIGVDSKPGEGSTFWFTLPFLGTTAAVSP</sequence>
<dbReference type="InterPro" id="IPR000700">
    <property type="entry name" value="PAS-assoc_C"/>
</dbReference>
<dbReference type="PANTHER" id="PTHR45453:SF1">
    <property type="entry name" value="PHOSPHATE REGULON SENSOR PROTEIN PHOR"/>
    <property type="match status" value="1"/>
</dbReference>
<dbReference type="SUPFAM" id="SSF47384">
    <property type="entry name" value="Homodimeric domain of signal transducing histidine kinase"/>
    <property type="match status" value="1"/>
</dbReference>
<dbReference type="EC" id="2.7.13.3" evidence="2"/>
<dbReference type="RefSeq" id="WP_183882755.1">
    <property type="nucleotide sequence ID" value="NZ_JACHCE010000004.1"/>
</dbReference>